<protein>
    <submittedName>
        <fullName evidence="1">Uncharacterized protein</fullName>
    </submittedName>
</protein>
<gene>
    <name evidence="1" type="ORF">AVDCRST_MAG75-480</name>
</gene>
<reference evidence="1" key="1">
    <citation type="submission" date="2020-02" db="EMBL/GenBank/DDBJ databases">
        <authorList>
            <person name="Meier V. D."/>
        </authorList>
    </citation>
    <scope>NUCLEOTIDE SEQUENCE</scope>
    <source>
        <strain evidence="1">AVDCRST_MAG75</strain>
    </source>
</reference>
<dbReference type="EMBL" id="CADCUO010000034">
    <property type="protein sequence ID" value="CAA9375384.1"/>
    <property type="molecule type" value="Genomic_DNA"/>
</dbReference>
<dbReference type="AlphaFoldDB" id="A0A6J4N268"/>
<evidence type="ECO:0000313" key="1">
    <source>
        <dbReference type="EMBL" id="CAA9375384.1"/>
    </source>
</evidence>
<accession>A0A6J4N268</accession>
<sequence>MRRHLFRSQPRGTRSRGRIGNGLCVVVHHESMLPRRNALIHSTPRRLTCRAAPGRLVRGSGH</sequence>
<name>A0A6J4N268_9ACTN</name>
<organism evidence="1">
    <name type="scientific">uncultured Propionibacteriaceae bacterium</name>
    <dbReference type="NCBI Taxonomy" id="257457"/>
    <lineage>
        <taxon>Bacteria</taxon>
        <taxon>Bacillati</taxon>
        <taxon>Actinomycetota</taxon>
        <taxon>Actinomycetes</taxon>
        <taxon>Propionibacteriales</taxon>
        <taxon>Propionibacteriaceae</taxon>
        <taxon>environmental samples</taxon>
    </lineage>
</organism>
<proteinExistence type="predicted"/>